<evidence type="ECO:0000313" key="2">
    <source>
        <dbReference type="Proteomes" id="UP000031121"/>
    </source>
</evidence>
<accession>A0A0A8B3T8</accession>
<dbReference type="EMBL" id="CP009302">
    <property type="protein sequence ID" value="AJC12146.1"/>
    <property type="molecule type" value="Genomic_DNA"/>
</dbReference>
<protein>
    <submittedName>
        <fullName evidence="1">Uncharacterized protein</fullName>
    </submittedName>
</protein>
<name>A0A0A8B3T8_9ACTN</name>
<dbReference type="AlphaFoldDB" id="A0A0A8B3T8"/>
<proteinExistence type="predicted"/>
<dbReference type="RefSeq" id="WP_039689246.1">
    <property type="nucleotide sequence ID" value="NZ_CP009302.1"/>
</dbReference>
<evidence type="ECO:0000313" key="1">
    <source>
        <dbReference type="EMBL" id="AJC12146.1"/>
    </source>
</evidence>
<organism evidence="1 2">
    <name type="scientific">Berryella intestinalis</name>
    <dbReference type="NCBI Taxonomy" id="1531429"/>
    <lineage>
        <taxon>Bacteria</taxon>
        <taxon>Bacillati</taxon>
        <taxon>Actinomycetota</taxon>
        <taxon>Coriobacteriia</taxon>
        <taxon>Eggerthellales</taxon>
        <taxon>Eggerthellaceae</taxon>
        <taxon>Berryella</taxon>
    </lineage>
</organism>
<keyword evidence="2" id="KW-1185">Reference proteome</keyword>
<sequence>MRRPTFERWAKREALRAANARAFSFKNLAGALQDGCTALKAPLFLYAYETDDLDRLFRYIRDDSLIEEFKRVENVLGGRPAEKLALRGTPMRLLPCEYQACFDAFSLAFRAPERLEAEKRALWEKTVSAQRRKDIPNSAVYQRLRLNPGNVNSYLKDGAVEKLSLENARIILEFVLDY</sequence>
<dbReference type="OrthoDB" id="1856246at2"/>
<gene>
    <name evidence="1" type="ORF">JI75_05150</name>
</gene>
<dbReference type="KEGG" id="cbac:JI75_05150"/>
<dbReference type="HOGENOM" id="CLU_1508168_0_0_11"/>
<dbReference type="Proteomes" id="UP000031121">
    <property type="component" value="Chromosome"/>
</dbReference>
<reference evidence="2" key="1">
    <citation type="submission" date="2014-08" db="EMBL/GenBank/DDBJ databases">
        <title>Coriobacteriaceae sp. complete genome.</title>
        <authorList>
            <person name="Looft T."/>
            <person name="Bayles D.O."/>
            <person name="Stanton T.B."/>
        </authorList>
    </citation>
    <scope>NUCLEOTIDE SEQUENCE [LARGE SCALE GENOMIC DNA]</scope>
    <source>
        <strain evidence="2">68-1-3</strain>
    </source>
</reference>
<reference evidence="1 2" key="2">
    <citation type="journal article" date="2015" name="Genome Announc.">
        <title>Complete Genome Sequence of Coriobacteriaceae Strain 68-1-3, a Novel Mucus-Degrading Isolate from the Swine Intestinal Tract.</title>
        <authorList>
            <person name="Looft T."/>
            <person name="Bayles D.O."/>
            <person name="Alt D.P."/>
            <person name="Stanton T.B."/>
        </authorList>
    </citation>
    <scope>NUCLEOTIDE SEQUENCE [LARGE SCALE GENOMIC DNA]</scope>
    <source>
        <strain evidence="1 2">68-1-3</strain>
    </source>
</reference>